<feature type="transmembrane region" description="Helical" evidence="6">
    <location>
        <begin position="366"/>
        <end position="384"/>
    </location>
</feature>
<keyword evidence="5 6" id="KW-0472">Membrane</keyword>
<dbReference type="RefSeq" id="WP_002687870.1">
    <property type="nucleotide sequence ID" value="NZ_UFTJ01000003.1"/>
</dbReference>
<feature type="transmembrane region" description="Helical" evidence="6">
    <location>
        <begin position="256"/>
        <end position="273"/>
    </location>
</feature>
<feature type="transmembrane region" description="Helical" evidence="6">
    <location>
        <begin position="219"/>
        <end position="244"/>
    </location>
</feature>
<feature type="transmembrane region" description="Helical" evidence="6">
    <location>
        <begin position="84"/>
        <end position="105"/>
    </location>
</feature>
<dbReference type="PANTHER" id="PTHR30250:SF11">
    <property type="entry name" value="O-ANTIGEN TRANSPORTER-RELATED"/>
    <property type="match status" value="1"/>
</dbReference>
<dbReference type="AlphaFoldDB" id="A0A380ZV90"/>
<evidence type="ECO:0000313" key="7">
    <source>
        <dbReference type="EMBL" id="SUV52925.1"/>
    </source>
</evidence>
<evidence type="ECO:0000313" key="8">
    <source>
        <dbReference type="Proteomes" id="UP000255515"/>
    </source>
</evidence>
<feature type="transmembrane region" description="Helical" evidence="6">
    <location>
        <begin position="341"/>
        <end position="359"/>
    </location>
</feature>
<proteinExistence type="predicted"/>
<dbReference type="Proteomes" id="UP000255515">
    <property type="component" value="Unassembled WGS sequence"/>
</dbReference>
<dbReference type="EMBL" id="UFTJ01000003">
    <property type="protein sequence ID" value="SUV52925.1"/>
    <property type="molecule type" value="Genomic_DNA"/>
</dbReference>
<dbReference type="InterPro" id="IPR050833">
    <property type="entry name" value="Poly_Biosynth_Transport"/>
</dbReference>
<gene>
    <name evidence="7" type="ORF">NCTC11661_02072</name>
</gene>
<feature type="transmembrane region" description="Helical" evidence="6">
    <location>
        <begin position="125"/>
        <end position="146"/>
    </location>
</feature>
<comment type="subcellular location">
    <subcellularLocation>
        <location evidence="1">Cell membrane</location>
        <topology evidence="1">Multi-pass membrane protein</topology>
    </subcellularLocation>
</comment>
<evidence type="ECO:0000256" key="3">
    <source>
        <dbReference type="ARBA" id="ARBA00022692"/>
    </source>
</evidence>
<keyword evidence="4 6" id="KW-1133">Transmembrane helix</keyword>
<feature type="transmembrane region" description="Helical" evidence="6">
    <location>
        <begin position="182"/>
        <end position="199"/>
    </location>
</feature>
<feature type="transmembrane region" description="Helical" evidence="6">
    <location>
        <begin position="305"/>
        <end position="329"/>
    </location>
</feature>
<accession>A0A380ZV90</accession>
<feature type="transmembrane region" description="Helical" evidence="6">
    <location>
        <begin position="455"/>
        <end position="473"/>
    </location>
</feature>
<feature type="transmembrane region" description="Helical" evidence="6">
    <location>
        <begin position="51"/>
        <end position="72"/>
    </location>
</feature>
<dbReference type="PANTHER" id="PTHR30250">
    <property type="entry name" value="PST FAMILY PREDICTED COLANIC ACID TRANSPORTER"/>
    <property type="match status" value="1"/>
</dbReference>
<name>A0A380ZV90_9FLAO</name>
<feature type="transmembrane region" description="Helical" evidence="6">
    <location>
        <begin position="390"/>
        <end position="413"/>
    </location>
</feature>
<dbReference type="GO" id="GO:0005886">
    <property type="term" value="C:plasma membrane"/>
    <property type="evidence" value="ECO:0007669"/>
    <property type="project" value="UniProtKB-SubCell"/>
</dbReference>
<feature type="transmembrane region" description="Helical" evidence="6">
    <location>
        <begin position="158"/>
        <end position="176"/>
    </location>
</feature>
<evidence type="ECO:0000256" key="5">
    <source>
        <dbReference type="ARBA" id="ARBA00023136"/>
    </source>
</evidence>
<keyword evidence="2" id="KW-1003">Cell membrane</keyword>
<evidence type="ECO:0000256" key="6">
    <source>
        <dbReference type="SAM" id="Phobius"/>
    </source>
</evidence>
<organism evidence="7 8">
    <name type="scientific">Bergeyella zoohelcum</name>
    <dbReference type="NCBI Taxonomy" id="1015"/>
    <lineage>
        <taxon>Bacteria</taxon>
        <taxon>Pseudomonadati</taxon>
        <taxon>Bacteroidota</taxon>
        <taxon>Flavobacteriia</taxon>
        <taxon>Flavobacteriales</taxon>
        <taxon>Weeksellaceae</taxon>
        <taxon>Bergeyella</taxon>
    </lineage>
</organism>
<dbReference type="Pfam" id="PF01943">
    <property type="entry name" value="Polysacc_synt"/>
    <property type="match status" value="1"/>
</dbReference>
<evidence type="ECO:0000256" key="1">
    <source>
        <dbReference type="ARBA" id="ARBA00004651"/>
    </source>
</evidence>
<evidence type="ECO:0000256" key="4">
    <source>
        <dbReference type="ARBA" id="ARBA00022989"/>
    </source>
</evidence>
<protein>
    <submittedName>
        <fullName evidence="7">Polysaccharide biosynthesis protein</fullName>
    </submittedName>
</protein>
<feature type="transmembrane region" description="Helical" evidence="6">
    <location>
        <begin position="425"/>
        <end position="449"/>
    </location>
</feature>
<evidence type="ECO:0000256" key="2">
    <source>
        <dbReference type="ARBA" id="ARBA00022475"/>
    </source>
</evidence>
<dbReference type="InterPro" id="IPR002797">
    <property type="entry name" value="Polysacc_synth"/>
</dbReference>
<sequence>MIGIGKKSGNFQQVFWLMLSQFSSYLSIFLSTAVLSRYLPRQEYGTYSQILYIYTMLMSVFTVGLPSVFSYFIPKIDNGQQKYFINSVNKLLFISGFLFSLLLYLSSDLISDLLKNPALSIGLKIFSPFPLFTLPTIGIEGIYTALRDTKTVALYQSFSRVILMVCIVTPVVFYNTSYEGAIVGWGVASVITFFLSMYLKNRPYKEVETKKIHNVFKNIFEYSLPLMGASLAGLGITAADQFFISRYYGEVEFAKYTNGSLSIPIILIVAVSIKKVLIPLFSKAETEGTISEAMNSYTSIVNKSIVFSFPIIIFSIIFSEEIVTIVYGINYVESAKYMRYYLIRDFLQVIPYLAIFLAFGMSRIYFYMHVIGVFFVWITGWIVVELKMDPVLIVLNRSIFYVGCTIFAVIFLAKNKGLKLLTKDMMYKIFIVFLQSLFFAIIVFYISHFDMFKEFNLVLLLVSSVILFYALLLSTSKIFNVNHLESFNYIIKRK</sequence>
<keyword evidence="3 6" id="KW-0812">Transmembrane</keyword>
<reference evidence="7 8" key="1">
    <citation type="submission" date="2018-06" db="EMBL/GenBank/DDBJ databases">
        <authorList>
            <consortium name="Pathogen Informatics"/>
            <person name="Doyle S."/>
        </authorList>
    </citation>
    <scope>NUCLEOTIDE SEQUENCE [LARGE SCALE GENOMIC DNA]</scope>
    <source>
        <strain evidence="7 8">NCTC11661</strain>
    </source>
</reference>
<feature type="transmembrane region" description="Helical" evidence="6">
    <location>
        <begin position="14"/>
        <end position="39"/>
    </location>
</feature>